<evidence type="ECO:0000256" key="4">
    <source>
        <dbReference type="ARBA" id="ARBA00022691"/>
    </source>
</evidence>
<keyword evidence="1 5" id="KW-0489">Methyltransferase</keyword>
<organism evidence="6 7">
    <name type="scientific">Pacificimonas flava</name>
    <dbReference type="NCBI Taxonomy" id="1234595"/>
    <lineage>
        <taxon>Bacteria</taxon>
        <taxon>Pseudomonadati</taxon>
        <taxon>Pseudomonadota</taxon>
        <taxon>Alphaproteobacteria</taxon>
        <taxon>Sphingomonadales</taxon>
        <taxon>Sphingosinicellaceae</taxon>
        <taxon>Pacificimonas</taxon>
    </lineage>
</organism>
<dbReference type="SUPFAM" id="SSF53335">
    <property type="entry name" value="S-adenosyl-L-methionine-dependent methyltransferases"/>
    <property type="match status" value="1"/>
</dbReference>
<dbReference type="HAMAP" id="MF_00472">
    <property type="entry name" value="UbiG"/>
    <property type="match status" value="1"/>
</dbReference>
<dbReference type="AlphaFoldDB" id="M2SAH3"/>
<dbReference type="CDD" id="cd02440">
    <property type="entry name" value="AdoMet_MTases"/>
    <property type="match status" value="1"/>
</dbReference>
<dbReference type="PANTHER" id="PTHR43464:SF19">
    <property type="entry name" value="UBIQUINONE BIOSYNTHESIS O-METHYLTRANSFERASE, MITOCHONDRIAL"/>
    <property type="match status" value="1"/>
</dbReference>
<keyword evidence="6" id="KW-0830">Ubiquinone</keyword>
<feature type="binding site" evidence="5">
    <location>
        <position position="68"/>
    </location>
    <ligand>
        <name>S-adenosyl-L-methionine</name>
        <dbReference type="ChEBI" id="CHEBI:59789"/>
    </ligand>
</feature>
<dbReference type="Gene3D" id="3.40.50.150">
    <property type="entry name" value="Vaccinia Virus protein VP39"/>
    <property type="match status" value="1"/>
</dbReference>
<feature type="binding site" evidence="5">
    <location>
        <position position="132"/>
    </location>
    <ligand>
        <name>S-adenosyl-L-methionine</name>
        <dbReference type="ChEBI" id="CHEBI:59789"/>
    </ligand>
</feature>
<dbReference type="UniPathway" id="UPA00232"/>
<comment type="similarity">
    <text evidence="5">Belongs to the methyltransferase superfamily. UbiG/COQ3 family.</text>
</comment>
<dbReference type="EMBL" id="AMRV01000008">
    <property type="protein sequence ID" value="EMD82340.1"/>
    <property type="molecule type" value="Genomic_DNA"/>
</dbReference>
<evidence type="ECO:0000313" key="6">
    <source>
        <dbReference type="EMBL" id="EMD82340.1"/>
    </source>
</evidence>
<dbReference type="EC" id="2.1.1.222" evidence="5"/>
<dbReference type="GO" id="GO:0032259">
    <property type="term" value="P:methylation"/>
    <property type="evidence" value="ECO:0007669"/>
    <property type="project" value="UniProtKB-KW"/>
</dbReference>
<dbReference type="InterPro" id="IPR029063">
    <property type="entry name" value="SAM-dependent_MTases_sf"/>
</dbReference>
<dbReference type="PANTHER" id="PTHR43464">
    <property type="entry name" value="METHYLTRANSFERASE"/>
    <property type="match status" value="1"/>
</dbReference>
<comment type="function">
    <text evidence="5">O-methyltransferase that catalyzes the 2 O-methylation steps in the ubiquinone biosynthetic pathway.</text>
</comment>
<keyword evidence="7" id="KW-1185">Reference proteome</keyword>
<comment type="caution">
    <text evidence="6">The sequence shown here is derived from an EMBL/GenBank/DDBJ whole genome shotgun (WGS) entry which is preliminary data.</text>
</comment>
<sequence length="242" mass="25930">MSTTVDPQQAALFSDMAAEWWNRKGSSALLHQVNPVRLAYIRERAAAHFGLDTTRRNWLSDRDVLDVGCGGGILTECLARLGGTVTGIDAAEGGIEVARDHAAGQGLSIAYELTTAENLVQQGRRFDLVTCMEVVEHVADVPAFLSSLAKLLKPGGLLIYSTPNRTAMSYGVMIVGAEWILRLLPRGTHDWNRFLTPEELKAALAGAGLTATDCQGIAYDPARGFALSDDMRVNFIGAAVGA</sequence>
<evidence type="ECO:0000256" key="2">
    <source>
        <dbReference type="ARBA" id="ARBA00022679"/>
    </source>
</evidence>
<comment type="catalytic activity">
    <reaction evidence="5">
        <text>a 3-demethylubiquinol + S-adenosyl-L-methionine = a ubiquinol + S-adenosyl-L-homocysteine + H(+)</text>
        <dbReference type="Rhea" id="RHEA:44380"/>
        <dbReference type="Rhea" id="RHEA-COMP:9566"/>
        <dbReference type="Rhea" id="RHEA-COMP:10914"/>
        <dbReference type="ChEBI" id="CHEBI:15378"/>
        <dbReference type="ChEBI" id="CHEBI:17976"/>
        <dbReference type="ChEBI" id="CHEBI:57856"/>
        <dbReference type="ChEBI" id="CHEBI:59789"/>
        <dbReference type="ChEBI" id="CHEBI:84422"/>
        <dbReference type="EC" id="2.1.1.64"/>
    </reaction>
</comment>
<feature type="binding site" evidence="5">
    <location>
        <position position="89"/>
    </location>
    <ligand>
        <name>S-adenosyl-L-methionine</name>
        <dbReference type="ChEBI" id="CHEBI:59789"/>
    </ligand>
</feature>
<keyword evidence="2 5" id="KW-0808">Transferase</keyword>
<evidence type="ECO:0000256" key="5">
    <source>
        <dbReference type="HAMAP-Rule" id="MF_00472"/>
    </source>
</evidence>
<comment type="pathway">
    <text evidence="5">Cofactor biosynthesis; ubiquinone biosynthesis.</text>
</comment>
<accession>M2SAH3</accession>
<name>M2SAH3_9SPHN</name>
<dbReference type="Pfam" id="PF13489">
    <property type="entry name" value="Methyltransf_23"/>
    <property type="match status" value="1"/>
</dbReference>
<dbReference type="InterPro" id="IPR010233">
    <property type="entry name" value="UbiG_MeTrfase"/>
</dbReference>
<evidence type="ECO:0000256" key="1">
    <source>
        <dbReference type="ARBA" id="ARBA00022603"/>
    </source>
</evidence>
<reference evidence="6 7" key="1">
    <citation type="journal article" date="2013" name="Genome Announc.">
        <title>Draft Genome Sequence of Strain JLT2015T, Belonging to the Family Sphingomonadaceae of the Alphaproteobacteria.</title>
        <authorList>
            <person name="Tang K."/>
            <person name="Liu K."/>
            <person name="Li S."/>
            <person name="Jiao N."/>
        </authorList>
    </citation>
    <scope>NUCLEOTIDE SEQUENCE [LARGE SCALE GENOMIC DNA]</scope>
    <source>
        <strain evidence="6 7">JLT2015</strain>
    </source>
</reference>
<dbReference type="GO" id="GO:0061542">
    <property type="term" value="F:3-demethylubiquinol 3-O-methyltransferase activity"/>
    <property type="evidence" value="ECO:0007669"/>
    <property type="project" value="UniProtKB-UniRule"/>
</dbReference>
<protein>
    <recommendedName>
        <fullName evidence="5">Ubiquinone biosynthesis O-methyltransferase</fullName>
    </recommendedName>
    <alternativeName>
        <fullName evidence="5">2-polyprenyl-6-hydroxyphenol methylase</fullName>
        <ecNumber evidence="5">2.1.1.222</ecNumber>
    </alternativeName>
    <alternativeName>
        <fullName evidence="5">3-demethylubiquinone 3-O-methyltransferase</fullName>
        <ecNumber evidence="5">2.1.1.64</ecNumber>
    </alternativeName>
</protein>
<feature type="binding site" evidence="5">
    <location>
        <position position="37"/>
    </location>
    <ligand>
        <name>S-adenosyl-L-methionine</name>
        <dbReference type="ChEBI" id="CHEBI:59789"/>
    </ligand>
</feature>
<keyword evidence="3 5" id="KW-0831">Ubiquinone biosynthesis</keyword>
<dbReference type="PATRIC" id="fig|1234595.3.peg.2380"/>
<dbReference type="EC" id="2.1.1.64" evidence="5"/>
<gene>
    <name evidence="5" type="primary">ubiG</name>
    <name evidence="6" type="ORF">C725_2378</name>
</gene>
<evidence type="ECO:0000256" key="3">
    <source>
        <dbReference type="ARBA" id="ARBA00022688"/>
    </source>
</evidence>
<keyword evidence="4 5" id="KW-0949">S-adenosyl-L-methionine</keyword>
<dbReference type="NCBIfam" id="TIGR01983">
    <property type="entry name" value="UbiG"/>
    <property type="match status" value="1"/>
</dbReference>
<dbReference type="RefSeq" id="WP_008603165.1">
    <property type="nucleotide sequence ID" value="NZ_AMRV01000008.1"/>
</dbReference>
<proteinExistence type="inferred from homology"/>
<dbReference type="GO" id="GO:0102208">
    <property type="term" value="F:2-polyprenyl-6-hydroxyphenol methylase activity"/>
    <property type="evidence" value="ECO:0007669"/>
    <property type="project" value="UniProtKB-EC"/>
</dbReference>
<dbReference type="GO" id="GO:0010420">
    <property type="term" value="F:polyprenyldihydroxybenzoate methyltransferase activity"/>
    <property type="evidence" value="ECO:0007669"/>
    <property type="project" value="InterPro"/>
</dbReference>
<evidence type="ECO:0000313" key="7">
    <source>
        <dbReference type="Proteomes" id="UP000011717"/>
    </source>
</evidence>
<comment type="catalytic activity">
    <reaction evidence="5">
        <text>a 3-(all-trans-polyprenyl)benzene-1,2-diol + S-adenosyl-L-methionine = a 2-methoxy-6-(all-trans-polyprenyl)phenol + S-adenosyl-L-homocysteine + H(+)</text>
        <dbReference type="Rhea" id="RHEA:31411"/>
        <dbReference type="Rhea" id="RHEA-COMP:9550"/>
        <dbReference type="Rhea" id="RHEA-COMP:9551"/>
        <dbReference type="ChEBI" id="CHEBI:15378"/>
        <dbReference type="ChEBI" id="CHEBI:57856"/>
        <dbReference type="ChEBI" id="CHEBI:59789"/>
        <dbReference type="ChEBI" id="CHEBI:62729"/>
        <dbReference type="ChEBI" id="CHEBI:62731"/>
        <dbReference type="EC" id="2.1.1.222"/>
    </reaction>
</comment>
<dbReference type="Proteomes" id="UP000011717">
    <property type="component" value="Unassembled WGS sequence"/>
</dbReference>